<organism evidence="1">
    <name type="scientific">Pithovirus LCDPAC02</name>
    <dbReference type="NCBI Taxonomy" id="2506601"/>
    <lineage>
        <taxon>Viruses</taxon>
        <taxon>Pithoviruses</taxon>
    </lineage>
</organism>
<dbReference type="EMBL" id="MK500303">
    <property type="protein sequence ID" value="QBK85131.1"/>
    <property type="molecule type" value="Genomic_DNA"/>
</dbReference>
<accession>A0A481YPF0</accession>
<protein>
    <submittedName>
        <fullName evidence="1">Uncharacterized protein</fullName>
    </submittedName>
</protein>
<evidence type="ECO:0000313" key="1">
    <source>
        <dbReference type="EMBL" id="QBK85131.1"/>
    </source>
</evidence>
<gene>
    <name evidence="1" type="ORF">LCDPAC02_03300</name>
</gene>
<name>A0A481YPF0_9VIRU</name>
<sequence length="257" mass="30936">MNHFKILEKNILDVDVLNDIYCFSGEKKHYISDKELNESELKKLIDMGYFQSKYYCANLQHVKYIGKKDIYGKQYNSFKLQFLSLYKAVFTVFKFLNEEIKINLTMQYMLFVTHMAFEYGISISNDIINIVKLNEPSYVLYKIGKTLYRLEINYLLIVPIDSLRNFKTNFGSYANEDFIVKFLLTESLFEFEKERGHSEDYLFLEKFSKIISYEEYINKYDKNFTFGNIFELLFENENIKKIYKELIELKYDNEECE</sequence>
<proteinExistence type="predicted"/>
<reference evidence="1" key="1">
    <citation type="journal article" date="2019" name="MBio">
        <title>Virus Genomes from Deep Sea Sediments Expand the Ocean Megavirome and Support Independent Origins of Viral Gigantism.</title>
        <authorList>
            <person name="Backstrom D."/>
            <person name="Yutin N."/>
            <person name="Jorgensen S.L."/>
            <person name="Dharamshi J."/>
            <person name="Homa F."/>
            <person name="Zaremba-Niedwiedzka K."/>
            <person name="Spang A."/>
            <person name="Wolf Y.I."/>
            <person name="Koonin E.V."/>
            <person name="Ettema T.J."/>
        </authorList>
    </citation>
    <scope>NUCLEOTIDE SEQUENCE</scope>
</reference>